<evidence type="ECO:0000256" key="2">
    <source>
        <dbReference type="ARBA" id="ARBA00023026"/>
    </source>
</evidence>
<reference evidence="5 6" key="1">
    <citation type="journal article" date="2011" name="PLoS Genet.">
        <title>Genomic analysis of the necrotrophic fungal pathogens Sclerotinia sclerotiorum and Botrytis cinerea.</title>
        <authorList>
            <person name="Amselem J."/>
            <person name="Cuomo C.A."/>
            <person name="van Kan J.A."/>
            <person name="Viaud M."/>
            <person name="Benito E.P."/>
            <person name="Couloux A."/>
            <person name="Coutinho P.M."/>
            <person name="de Vries R.P."/>
            <person name="Dyer P.S."/>
            <person name="Fillinger S."/>
            <person name="Fournier E."/>
            <person name="Gout L."/>
            <person name="Hahn M."/>
            <person name="Kohn L."/>
            <person name="Lapalu N."/>
            <person name="Plummer K.M."/>
            <person name="Pradier J.M."/>
            <person name="Quevillon E."/>
            <person name="Sharon A."/>
            <person name="Simon A."/>
            <person name="ten Have A."/>
            <person name="Tudzynski B."/>
            <person name="Tudzynski P."/>
            <person name="Wincker P."/>
            <person name="Andrew M."/>
            <person name="Anthouard V."/>
            <person name="Beever R.E."/>
            <person name="Beffa R."/>
            <person name="Benoit I."/>
            <person name="Bouzid O."/>
            <person name="Brault B."/>
            <person name="Chen Z."/>
            <person name="Choquer M."/>
            <person name="Collemare J."/>
            <person name="Cotton P."/>
            <person name="Danchin E.G."/>
            <person name="Da Silva C."/>
            <person name="Gautier A."/>
            <person name="Giraud C."/>
            <person name="Giraud T."/>
            <person name="Gonzalez C."/>
            <person name="Grossetete S."/>
            <person name="Guldener U."/>
            <person name="Henrissat B."/>
            <person name="Howlett B.J."/>
            <person name="Kodira C."/>
            <person name="Kretschmer M."/>
            <person name="Lappartient A."/>
            <person name="Leroch M."/>
            <person name="Levis C."/>
            <person name="Mauceli E."/>
            <person name="Neuveglise C."/>
            <person name="Oeser B."/>
            <person name="Pearson M."/>
            <person name="Poulain J."/>
            <person name="Poussereau N."/>
            <person name="Quesneville H."/>
            <person name="Rascle C."/>
            <person name="Schumacher J."/>
            <person name="Segurens B."/>
            <person name="Sexton A."/>
            <person name="Silva E."/>
            <person name="Sirven C."/>
            <person name="Soanes D.M."/>
            <person name="Talbot N.J."/>
            <person name="Templeton M."/>
            <person name="Yandava C."/>
            <person name="Yarden O."/>
            <person name="Zeng Q."/>
            <person name="Rollins J.A."/>
            <person name="Lebrun M.H."/>
            <person name="Dickman M."/>
        </authorList>
    </citation>
    <scope>NUCLEOTIDE SEQUENCE [LARGE SCALE GENOMIC DNA]</scope>
    <source>
        <strain evidence="5 6">B05.10</strain>
    </source>
</reference>
<feature type="transmembrane region" description="Helical" evidence="4">
    <location>
        <begin position="6"/>
        <end position="25"/>
    </location>
</feature>
<keyword evidence="4" id="KW-1133">Transmembrane helix</keyword>
<dbReference type="PRINTS" id="PR00385">
    <property type="entry name" value="P450"/>
</dbReference>
<evidence type="ECO:0000313" key="5">
    <source>
        <dbReference type="EMBL" id="ATZ51657.1"/>
    </source>
</evidence>
<reference evidence="5 6" key="2">
    <citation type="journal article" date="2012" name="Eukaryot. Cell">
        <title>Genome update of Botrytis cinerea strains B05.10 and T4.</title>
        <authorList>
            <person name="Staats M."/>
            <person name="van Kan J.A."/>
        </authorList>
    </citation>
    <scope>NUCLEOTIDE SEQUENCE [LARGE SCALE GENOMIC DNA]</scope>
    <source>
        <strain evidence="5 6">B05.10</strain>
    </source>
</reference>
<keyword evidence="3" id="KW-0479">Metal-binding</keyword>
<dbReference type="Proteomes" id="UP000001798">
    <property type="component" value="Chromosome 7"/>
</dbReference>
<dbReference type="SUPFAM" id="SSF48264">
    <property type="entry name" value="Cytochrome P450"/>
    <property type="match status" value="1"/>
</dbReference>
<keyword evidence="4" id="KW-0472">Membrane</keyword>
<dbReference type="OrthoDB" id="1470350at2759"/>
<comment type="cofactor">
    <cofactor evidence="3">
        <name>heme</name>
        <dbReference type="ChEBI" id="CHEBI:30413"/>
    </cofactor>
</comment>
<keyword evidence="2" id="KW-0843">Virulence</keyword>
<dbReference type="Gene3D" id="1.10.630.10">
    <property type="entry name" value="Cytochrome P450"/>
    <property type="match status" value="1"/>
</dbReference>
<name>A0A384JMQ5_BOTFB</name>
<gene>
    <name evidence="5" type="ORF">BCIN_07g02590</name>
</gene>
<comment type="similarity">
    <text evidence="1">Belongs to the cytochrome P450 family.</text>
</comment>
<protein>
    <recommendedName>
        <fullName evidence="7">Cytochrome P450</fullName>
    </recommendedName>
</protein>
<dbReference type="PANTHER" id="PTHR24305">
    <property type="entry name" value="CYTOCHROME P450"/>
    <property type="match status" value="1"/>
</dbReference>
<evidence type="ECO:0008006" key="7">
    <source>
        <dbReference type="Google" id="ProtNLM"/>
    </source>
</evidence>
<dbReference type="AlphaFoldDB" id="A0A384JMQ5"/>
<dbReference type="CDD" id="cd11069">
    <property type="entry name" value="CYP_FUM15-like"/>
    <property type="match status" value="1"/>
</dbReference>
<dbReference type="PANTHER" id="PTHR24305:SF166">
    <property type="entry name" value="CYTOCHROME P450 12A4, MITOCHONDRIAL-RELATED"/>
    <property type="match status" value="1"/>
</dbReference>
<dbReference type="PRINTS" id="PR00463">
    <property type="entry name" value="EP450I"/>
</dbReference>
<proteinExistence type="inferred from homology"/>
<evidence type="ECO:0000256" key="4">
    <source>
        <dbReference type="SAM" id="Phobius"/>
    </source>
</evidence>
<dbReference type="GO" id="GO:0020037">
    <property type="term" value="F:heme binding"/>
    <property type="evidence" value="ECO:0007669"/>
    <property type="project" value="InterPro"/>
</dbReference>
<keyword evidence="3" id="KW-0349">Heme</keyword>
<dbReference type="InterPro" id="IPR050121">
    <property type="entry name" value="Cytochrome_P450_monoxygenase"/>
</dbReference>
<evidence type="ECO:0000256" key="3">
    <source>
        <dbReference type="PIRSR" id="PIRSR602401-1"/>
    </source>
</evidence>
<dbReference type="InterPro" id="IPR036396">
    <property type="entry name" value="Cyt_P450_sf"/>
</dbReference>
<dbReference type="EMBL" id="CP009811">
    <property type="protein sequence ID" value="ATZ51657.1"/>
    <property type="molecule type" value="Genomic_DNA"/>
</dbReference>
<dbReference type="GeneID" id="5439234"/>
<dbReference type="GO" id="GO:0016705">
    <property type="term" value="F:oxidoreductase activity, acting on paired donors, with incorporation or reduction of molecular oxygen"/>
    <property type="evidence" value="ECO:0007669"/>
    <property type="project" value="InterPro"/>
</dbReference>
<dbReference type="GO" id="GO:0005506">
    <property type="term" value="F:iron ion binding"/>
    <property type="evidence" value="ECO:0007669"/>
    <property type="project" value="InterPro"/>
</dbReference>
<sequence>MAKTEWVACTALAAILVYVFPHCFIVDRISRSAIRFLLVDISLFSFWRMFIYPFFFSPLRHLPGPVSYNFLWGNGTAQFTKPPGQKIQEFVRDVPNDGLLRIRSFGNIERLVPTSPQVLKTILADNSYDYEKPHGVRKFLSLILGEGPILSEGSLHKFQRKHLLPAFQVKHIRGLYPVFWSKALGLVEGISQEISETSTLEKRNESHIEFNEWATRVTLDIIGVAGVGRDFGALRNPDDPLVRDYNELLEPTLGKGLYFAANIFGPQDLIQKLPFKYSKVIAETTGNLRTFCREVIDEKRQAVSEGKTIDGMDILSILVRSNDFSNEDLEDQLLTFLAAGHETTSSALTWAIYLLAIHPDWQAKLRQEIHAAIPSPSDPNSSQPDHTIIDSLPILNAVMQETLRLYPTVPISVRKTTRPTSITLPNSAPLSIPLGTRMLISPLAINRSPLLWGPKADEWSPERWLQDGCANTGGAESNFANMTFFHGERSCIGKGFAISEFKCLLAGTVGGLEWEMWDKEERVKVGGVVTTKPVGGMNVRMKVVGW</sequence>
<dbReference type="RefSeq" id="XP_024549723.1">
    <property type="nucleotide sequence ID" value="XM_024693934.1"/>
</dbReference>
<dbReference type="KEGG" id="bfu:BCIN_07g02590"/>
<accession>A0A384JMQ5</accession>
<reference evidence="5 6" key="3">
    <citation type="journal article" date="2017" name="Mol. Plant Pathol.">
        <title>A gapless genome sequence of the fungus Botrytis cinerea.</title>
        <authorList>
            <person name="Van Kan J.A."/>
            <person name="Stassen J.H."/>
            <person name="Mosbach A."/>
            <person name="Van Der Lee T.A."/>
            <person name="Faino L."/>
            <person name="Farmer A.D."/>
            <person name="Papasotiriou D.G."/>
            <person name="Zhou S."/>
            <person name="Seidl M.F."/>
            <person name="Cottam E."/>
            <person name="Edel D."/>
            <person name="Hahn M."/>
            <person name="Schwartz D.C."/>
            <person name="Dietrich R.A."/>
            <person name="Widdison S."/>
            <person name="Scalliet G."/>
        </authorList>
    </citation>
    <scope>NUCLEOTIDE SEQUENCE [LARGE SCALE GENOMIC DNA]</scope>
    <source>
        <strain evidence="5 6">B05.10</strain>
    </source>
</reference>
<dbReference type="InterPro" id="IPR001128">
    <property type="entry name" value="Cyt_P450"/>
</dbReference>
<dbReference type="VEuPathDB" id="FungiDB:Bcin07g02590"/>
<dbReference type="FunFam" id="1.10.630.10:FF:000051">
    <property type="entry name" value="Cytochrome P450 monooxygenase (Fum15)"/>
    <property type="match status" value="1"/>
</dbReference>
<dbReference type="Pfam" id="PF00067">
    <property type="entry name" value="p450"/>
    <property type="match status" value="1"/>
</dbReference>
<dbReference type="GO" id="GO:0004497">
    <property type="term" value="F:monooxygenase activity"/>
    <property type="evidence" value="ECO:0007669"/>
    <property type="project" value="InterPro"/>
</dbReference>
<keyword evidence="3" id="KW-0408">Iron</keyword>
<keyword evidence="4" id="KW-0812">Transmembrane</keyword>
<dbReference type="InterPro" id="IPR002401">
    <property type="entry name" value="Cyt_P450_E_grp-I"/>
</dbReference>
<feature type="transmembrane region" description="Helical" evidence="4">
    <location>
        <begin position="37"/>
        <end position="56"/>
    </location>
</feature>
<keyword evidence="6" id="KW-1185">Reference proteome</keyword>
<evidence type="ECO:0000256" key="1">
    <source>
        <dbReference type="ARBA" id="ARBA00010617"/>
    </source>
</evidence>
<feature type="binding site" description="axial binding residue" evidence="3">
    <location>
        <position position="491"/>
    </location>
    <ligand>
        <name>heme</name>
        <dbReference type="ChEBI" id="CHEBI:30413"/>
    </ligand>
    <ligandPart>
        <name>Fe</name>
        <dbReference type="ChEBI" id="CHEBI:18248"/>
    </ligandPart>
</feature>
<evidence type="ECO:0000313" key="6">
    <source>
        <dbReference type="Proteomes" id="UP000001798"/>
    </source>
</evidence>
<organism evidence="5 6">
    <name type="scientific">Botryotinia fuckeliana (strain B05.10)</name>
    <name type="common">Noble rot fungus</name>
    <name type="synonym">Botrytis cinerea</name>
    <dbReference type="NCBI Taxonomy" id="332648"/>
    <lineage>
        <taxon>Eukaryota</taxon>
        <taxon>Fungi</taxon>
        <taxon>Dikarya</taxon>
        <taxon>Ascomycota</taxon>
        <taxon>Pezizomycotina</taxon>
        <taxon>Leotiomycetes</taxon>
        <taxon>Helotiales</taxon>
        <taxon>Sclerotiniaceae</taxon>
        <taxon>Botrytis</taxon>
    </lineage>
</organism>